<evidence type="ECO:0000313" key="4">
    <source>
        <dbReference type="Proteomes" id="UP000284716"/>
    </source>
</evidence>
<dbReference type="GO" id="GO:0042781">
    <property type="term" value="F:3'-tRNA processing endoribonuclease activity"/>
    <property type="evidence" value="ECO:0007669"/>
    <property type="project" value="TreeGrafter"/>
</dbReference>
<feature type="domain" description="Metallo-beta-lactamase" evidence="2">
    <location>
        <begin position="29"/>
        <end position="222"/>
    </location>
</feature>
<dbReference type="EMBL" id="LKFS01000047">
    <property type="protein sequence ID" value="RND82136.1"/>
    <property type="molecule type" value="Genomic_DNA"/>
</dbReference>
<evidence type="ECO:0000313" key="3">
    <source>
        <dbReference type="EMBL" id="RND82136.1"/>
    </source>
</evidence>
<dbReference type="SMART" id="SM00849">
    <property type="entry name" value="Lactamase_B"/>
    <property type="match status" value="1"/>
</dbReference>
<sequence length="256" mass="28149">MITDLKGRKNKMKLTVLGYLGGYPDAGHATSTYLIESGDYHLLMDLGSGGLLSLEQQFDPLKLDAVLLTHYHHDHIADVGVLQYYYQLRKGDKKVSPLPIYGHTKDPLNFASLTFGPYTTAKGYTADSTLHLGPLTLTFLETQHPVPAFAVRIVEDVTGKTLVNTSDTRYFPALAPFSKDADLLMADTNFLADQPQPRWHLTAPEAGKLAKDAQVKRLLLTHLPQQLDLVTLKQQAQTAAGGIPIQLAEDDLTISI</sequence>
<dbReference type="InterPro" id="IPR001279">
    <property type="entry name" value="Metallo-B-lactamas"/>
</dbReference>
<evidence type="ECO:0000256" key="1">
    <source>
        <dbReference type="ARBA" id="ARBA00022833"/>
    </source>
</evidence>
<dbReference type="Proteomes" id="UP000284716">
    <property type="component" value="Unassembled WGS sequence"/>
</dbReference>
<comment type="caution">
    <text evidence="3">The sequence shown here is derived from an EMBL/GenBank/DDBJ whole genome shotgun (WGS) entry which is preliminary data.</text>
</comment>
<protein>
    <submittedName>
        <fullName evidence="3">Ribonuclease Z</fullName>
    </submittedName>
</protein>
<dbReference type="CDD" id="cd07716">
    <property type="entry name" value="RNaseZ_short-form-like_MBL-fold"/>
    <property type="match status" value="1"/>
</dbReference>
<keyword evidence="1" id="KW-0862">Zinc</keyword>
<dbReference type="SUPFAM" id="SSF56281">
    <property type="entry name" value="Metallo-hydrolase/oxidoreductase"/>
    <property type="match status" value="1"/>
</dbReference>
<accession>A0A422M5N1</accession>
<dbReference type="InterPro" id="IPR036866">
    <property type="entry name" value="RibonucZ/Hydroxyglut_hydro"/>
</dbReference>
<organism evidence="3 4">
    <name type="scientific">Lacticaseibacillus paracasei</name>
    <name type="common">Lactobacillus paracasei</name>
    <dbReference type="NCBI Taxonomy" id="1597"/>
    <lineage>
        <taxon>Bacteria</taxon>
        <taxon>Bacillati</taxon>
        <taxon>Bacillota</taxon>
        <taxon>Bacilli</taxon>
        <taxon>Lactobacillales</taxon>
        <taxon>Lactobacillaceae</taxon>
        <taxon>Lacticaseibacillus</taxon>
    </lineage>
</organism>
<dbReference type="PANTHER" id="PTHR46018">
    <property type="entry name" value="ZINC PHOSPHODIESTERASE ELAC PROTEIN 1"/>
    <property type="match status" value="1"/>
</dbReference>
<dbReference type="AlphaFoldDB" id="A0A422M5N1"/>
<reference evidence="3 4" key="1">
    <citation type="journal article" date="2018" name="Front. Microbiol.">
        <title>Conversion of Methionine to Cysteine in Lactobacillus paracasei Depends on the Highly Mobile cysK-ctl-cysE Gene Cluster.</title>
        <authorList>
            <person name="Wuthrich D."/>
            <person name="Irmler S."/>
            <person name="Berthoud H."/>
            <person name="Guggenbuhl B."/>
            <person name="Eugster E."/>
            <person name="Bruggmann R."/>
        </authorList>
    </citation>
    <scope>NUCLEOTIDE SEQUENCE [LARGE SCALE GENOMIC DNA]</scope>
    <source>
        <strain evidence="3 4">FAM18157</strain>
    </source>
</reference>
<dbReference type="Pfam" id="PF12706">
    <property type="entry name" value="Lactamase_B_2"/>
    <property type="match status" value="1"/>
</dbReference>
<proteinExistence type="predicted"/>
<name>A0A422M5N1_LACPA</name>
<gene>
    <name evidence="3" type="ORF">FAM18157_01232</name>
</gene>
<dbReference type="PANTHER" id="PTHR46018:SF4">
    <property type="entry name" value="METALLO-HYDROLASE YHFI-RELATED"/>
    <property type="match status" value="1"/>
</dbReference>
<dbReference type="Gene3D" id="3.60.15.10">
    <property type="entry name" value="Ribonuclease Z/Hydroxyacylglutathione hydrolase-like"/>
    <property type="match status" value="1"/>
</dbReference>
<evidence type="ECO:0000259" key="2">
    <source>
        <dbReference type="SMART" id="SM00849"/>
    </source>
</evidence>